<keyword evidence="2" id="KW-0472">Membrane</keyword>
<gene>
    <name evidence="3" type="ORF">VaNZ11_013183</name>
</gene>
<sequence length="588" mass="60730">MNSLHVALGDPASRARIFEHVSYLCLQPIIVCVLSGLILCAAATLNCLEVFRCKHVHIIGLFSVDKQARAYAAREFNDQRMIPALTRLEEHVAASTLLDISRRRVMVAASVPRRKATGGVSGPVSAAATCTATAADSFPPPPLSGQKRPRSPQPCRAPKPQDGGDGGGGVNSRHPLSSPASGHIPPLRRRSTLAAGVSFPEPCNKAGPIAGTAASASHVQQSCTADAKAAGSETPAVVAPRAPPGFSSSSSLCATPGVDWAMWARARSAAVTAVCCWVEARKNQTGCHSRLGFGSGGGGGDSLNASIKAAMGADLATASVVKGSNDHRMPLKLRQLVTSANASTEAAEEGRQETLPARGGNQGGTRAAAVAAAPAPHWPPADAAARPSAAVTKAPFVAAAVTGIAAGASREHHPGPSAALVLEPQPVLEGGQEGGEEEEERRRRHQEPGSVIAPSGQAPASRGPGASKAAKALARHQQVLSSSHPDIDPRVRLDAVIKSKMVVSSRMVHRLRGQVLAEVRAGIALPQRARSSPGRPESSPKRLANQIAEKALEKSTMCNLWAVVVSEAVKVAEDAATAAAAETTQQWK</sequence>
<dbReference type="Proteomes" id="UP001165090">
    <property type="component" value="Unassembled WGS sequence"/>
</dbReference>
<keyword evidence="4" id="KW-1185">Reference proteome</keyword>
<feature type="transmembrane region" description="Helical" evidence="2">
    <location>
        <begin position="21"/>
        <end position="45"/>
    </location>
</feature>
<evidence type="ECO:0000313" key="3">
    <source>
        <dbReference type="EMBL" id="GLI68704.1"/>
    </source>
</evidence>
<dbReference type="EMBL" id="BSDZ01000080">
    <property type="protein sequence ID" value="GLI68704.1"/>
    <property type="molecule type" value="Genomic_DNA"/>
</dbReference>
<organism evidence="3 4">
    <name type="scientific">Volvox africanus</name>
    <dbReference type="NCBI Taxonomy" id="51714"/>
    <lineage>
        <taxon>Eukaryota</taxon>
        <taxon>Viridiplantae</taxon>
        <taxon>Chlorophyta</taxon>
        <taxon>core chlorophytes</taxon>
        <taxon>Chlorophyceae</taxon>
        <taxon>CS clade</taxon>
        <taxon>Chlamydomonadales</taxon>
        <taxon>Volvocaceae</taxon>
        <taxon>Volvox</taxon>
    </lineage>
</organism>
<feature type="region of interest" description="Disordered" evidence="1">
    <location>
        <begin position="408"/>
        <end position="486"/>
    </location>
</feature>
<feature type="non-terminal residue" evidence="3">
    <location>
        <position position="588"/>
    </location>
</feature>
<keyword evidence="2" id="KW-1133">Transmembrane helix</keyword>
<name>A0ABQ5SH27_9CHLO</name>
<evidence type="ECO:0000256" key="2">
    <source>
        <dbReference type="SAM" id="Phobius"/>
    </source>
</evidence>
<evidence type="ECO:0000313" key="4">
    <source>
        <dbReference type="Proteomes" id="UP001165090"/>
    </source>
</evidence>
<evidence type="ECO:0000256" key="1">
    <source>
        <dbReference type="SAM" id="MobiDB-lite"/>
    </source>
</evidence>
<keyword evidence="2" id="KW-0812">Transmembrane</keyword>
<proteinExistence type="predicted"/>
<protein>
    <submittedName>
        <fullName evidence="3">Uncharacterized protein</fullName>
    </submittedName>
</protein>
<reference evidence="3 4" key="1">
    <citation type="journal article" date="2023" name="IScience">
        <title>Expanded male sex-determining region conserved during the evolution of homothallism in the green alga Volvox.</title>
        <authorList>
            <person name="Yamamoto K."/>
            <person name="Matsuzaki R."/>
            <person name="Mahakham W."/>
            <person name="Heman W."/>
            <person name="Sekimoto H."/>
            <person name="Kawachi M."/>
            <person name="Minakuchi Y."/>
            <person name="Toyoda A."/>
            <person name="Nozaki H."/>
        </authorList>
    </citation>
    <scope>NUCLEOTIDE SEQUENCE [LARGE SCALE GENOMIC DNA]</scope>
    <source>
        <strain evidence="3 4">NIES-4468</strain>
    </source>
</reference>
<feature type="region of interest" description="Disordered" evidence="1">
    <location>
        <begin position="134"/>
        <end position="187"/>
    </location>
</feature>
<feature type="region of interest" description="Disordered" evidence="1">
    <location>
        <begin position="340"/>
        <end position="365"/>
    </location>
</feature>
<accession>A0ABQ5SH27</accession>
<comment type="caution">
    <text evidence="3">The sequence shown here is derived from an EMBL/GenBank/DDBJ whole genome shotgun (WGS) entry which is preliminary data.</text>
</comment>